<accession>A0A3L7AJK4</accession>
<keyword evidence="1" id="KW-0812">Transmembrane</keyword>
<dbReference type="EMBL" id="RCUY01000014">
    <property type="protein sequence ID" value="RLP79781.1"/>
    <property type="molecule type" value="Genomic_DNA"/>
</dbReference>
<keyword evidence="1" id="KW-0472">Membrane</keyword>
<reference evidence="2 3" key="1">
    <citation type="submission" date="2018-10" db="EMBL/GenBank/DDBJ databases">
        <authorList>
            <person name="Li J."/>
        </authorList>
    </citation>
    <scope>NUCLEOTIDE SEQUENCE [LARGE SCALE GENOMIC DNA]</scope>
    <source>
        <strain evidence="2 3">JCM 11654</strain>
    </source>
</reference>
<dbReference type="AlphaFoldDB" id="A0A3L7AJK4"/>
<evidence type="ECO:0000313" key="3">
    <source>
        <dbReference type="Proteomes" id="UP000269438"/>
    </source>
</evidence>
<name>A0A3L7AJK4_9MICO</name>
<feature type="transmembrane region" description="Helical" evidence="1">
    <location>
        <begin position="91"/>
        <end position="110"/>
    </location>
</feature>
<protein>
    <submittedName>
        <fullName evidence="2">Uncharacterized protein</fullName>
    </submittedName>
</protein>
<organism evidence="2 3">
    <name type="scientific">Mycetocola lacteus</name>
    <dbReference type="NCBI Taxonomy" id="76637"/>
    <lineage>
        <taxon>Bacteria</taxon>
        <taxon>Bacillati</taxon>
        <taxon>Actinomycetota</taxon>
        <taxon>Actinomycetes</taxon>
        <taxon>Micrococcales</taxon>
        <taxon>Microbacteriaceae</taxon>
        <taxon>Mycetocola</taxon>
    </lineage>
</organism>
<keyword evidence="1" id="KW-1133">Transmembrane helix</keyword>
<evidence type="ECO:0000256" key="1">
    <source>
        <dbReference type="SAM" id="Phobius"/>
    </source>
</evidence>
<comment type="caution">
    <text evidence="2">The sequence shown here is derived from an EMBL/GenBank/DDBJ whole genome shotgun (WGS) entry which is preliminary data.</text>
</comment>
<gene>
    <name evidence="2" type="ORF">D9V34_14620</name>
</gene>
<sequence>MIFSVGWLFLTAPSFSVPNTYERLQCQPLGDISDNPRSLIGGPLENVDVIDRYLTSTGSNSEQRIQNSIDEANATAIQICQDLRSNRQTTIVLLLALIILIGIGLCAASVKRSLTNKLPGSAPNTDGEPVT</sequence>
<keyword evidence="3" id="KW-1185">Reference proteome</keyword>
<dbReference type="Proteomes" id="UP000269438">
    <property type="component" value="Unassembled WGS sequence"/>
</dbReference>
<proteinExistence type="predicted"/>
<evidence type="ECO:0000313" key="2">
    <source>
        <dbReference type="EMBL" id="RLP79781.1"/>
    </source>
</evidence>